<keyword evidence="2" id="KW-1185">Reference proteome</keyword>
<dbReference type="AlphaFoldDB" id="A0A059EX61"/>
<dbReference type="VEuPathDB" id="MicrosporidiaDB:H312_03266"/>
<dbReference type="HOGENOM" id="CLU_044348_6_2_1"/>
<dbReference type="EMBL" id="KK365293">
    <property type="protein sequence ID" value="KCZ79344.1"/>
    <property type="molecule type" value="Genomic_DNA"/>
</dbReference>
<feature type="non-terminal residue" evidence="1">
    <location>
        <position position="1"/>
    </location>
</feature>
<name>A0A059EX61_9MICR</name>
<gene>
    <name evidence="1" type="ORF">H312_03266</name>
</gene>
<reference evidence="1 2" key="2">
    <citation type="submission" date="2014-03" db="EMBL/GenBank/DDBJ databases">
        <title>The Genome Sequence of Anncaliia algerae insect isolate PRA339.</title>
        <authorList>
            <consortium name="The Broad Institute Genome Sequencing Platform"/>
            <consortium name="The Broad Institute Genome Sequencing Center for Infectious Disease"/>
            <person name="Cuomo C."/>
            <person name="Becnel J."/>
            <person name="Sanscrainte N."/>
            <person name="Walker B."/>
            <person name="Young S.K."/>
            <person name="Zeng Q."/>
            <person name="Gargeya S."/>
            <person name="Fitzgerald M."/>
            <person name="Haas B."/>
            <person name="Abouelleil A."/>
            <person name="Alvarado L."/>
            <person name="Arachchi H.M."/>
            <person name="Berlin A.M."/>
            <person name="Chapman S.B."/>
            <person name="Dewar J."/>
            <person name="Goldberg J."/>
            <person name="Griggs A."/>
            <person name="Gujja S."/>
            <person name="Hansen M."/>
            <person name="Howarth C."/>
            <person name="Imamovic A."/>
            <person name="Larimer J."/>
            <person name="McCowan C."/>
            <person name="Murphy C."/>
            <person name="Neiman D."/>
            <person name="Pearson M."/>
            <person name="Priest M."/>
            <person name="Roberts A."/>
            <person name="Saif S."/>
            <person name="Shea T."/>
            <person name="Sisk P."/>
            <person name="Sykes S."/>
            <person name="Wortman J."/>
            <person name="Nusbaum C."/>
            <person name="Birren B."/>
        </authorList>
    </citation>
    <scope>NUCLEOTIDE SEQUENCE [LARGE SCALE GENOMIC DNA]</scope>
    <source>
        <strain evidence="1 2">PRA339</strain>
    </source>
</reference>
<evidence type="ECO:0008006" key="3">
    <source>
        <dbReference type="Google" id="ProtNLM"/>
    </source>
</evidence>
<evidence type="ECO:0000313" key="2">
    <source>
        <dbReference type="Proteomes" id="UP000030655"/>
    </source>
</evidence>
<dbReference type="OrthoDB" id="10052789at2759"/>
<protein>
    <recommendedName>
        <fullName evidence="3">ISXO2-like transposase domain-containing protein</fullName>
    </recommendedName>
</protein>
<dbReference type="Proteomes" id="UP000030655">
    <property type="component" value="Unassembled WGS sequence"/>
</dbReference>
<organism evidence="1 2">
    <name type="scientific">Anncaliia algerae PRA339</name>
    <dbReference type="NCBI Taxonomy" id="1288291"/>
    <lineage>
        <taxon>Eukaryota</taxon>
        <taxon>Fungi</taxon>
        <taxon>Fungi incertae sedis</taxon>
        <taxon>Microsporidia</taxon>
        <taxon>Tubulinosematoidea</taxon>
        <taxon>Tubulinosematidae</taxon>
        <taxon>Anncaliia</taxon>
    </lineage>
</organism>
<accession>A0A059EX61</accession>
<reference evidence="2" key="1">
    <citation type="submission" date="2013-02" db="EMBL/GenBank/DDBJ databases">
        <authorList>
            <consortium name="The Broad Institute Genome Sequencing Platform"/>
            <person name="Cuomo C."/>
            <person name="Becnel J."/>
            <person name="Sanscrainte N."/>
            <person name="Walker B."/>
            <person name="Young S.K."/>
            <person name="Zeng Q."/>
            <person name="Gargeya S."/>
            <person name="Fitzgerald M."/>
            <person name="Haas B."/>
            <person name="Abouelleil A."/>
            <person name="Alvarado L."/>
            <person name="Arachchi H.M."/>
            <person name="Berlin A.M."/>
            <person name="Chapman S.B."/>
            <person name="Dewar J."/>
            <person name="Goldberg J."/>
            <person name="Griggs A."/>
            <person name="Gujja S."/>
            <person name="Hansen M."/>
            <person name="Howarth C."/>
            <person name="Imamovic A."/>
            <person name="Larimer J."/>
            <person name="McCowan C."/>
            <person name="Murphy C."/>
            <person name="Neiman D."/>
            <person name="Pearson M."/>
            <person name="Priest M."/>
            <person name="Roberts A."/>
            <person name="Saif S."/>
            <person name="Shea T."/>
            <person name="Sisk P."/>
            <person name="Sykes S."/>
            <person name="Wortman J."/>
            <person name="Nusbaum C."/>
            <person name="Birren B."/>
        </authorList>
    </citation>
    <scope>NUCLEOTIDE SEQUENCE [LARGE SCALE GENOMIC DNA]</scope>
    <source>
        <strain evidence="2">PRA339</strain>
    </source>
</reference>
<evidence type="ECO:0000313" key="1">
    <source>
        <dbReference type="EMBL" id="KCZ79344.1"/>
    </source>
</evidence>
<sequence length="97" mass="11664">VTYFINNESVTYSGDWRIYNQEKYNYKDHHTVNHSLGFINRENNSHINTIEGNWSSVKGKVNKRFRNIKFINIYLVSFMINRNECGDCFNNLIKYLF</sequence>
<proteinExistence type="predicted"/>